<dbReference type="EMBL" id="CM042012">
    <property type="protein sequence ID" value="KAI3752931.1"/>
    <property type="molecule type" value="Genomic_DNA"/>
</dbReference>
<reference evidence="2" key="1">
    <citation type="journal article" date="2022" name="Mol. Ecol. Resour.">
        <title>The genomes of chicory, endive, great burdock and yacon provide insights into Asteraceae palaeo-polyploidization history and plant inulin production.</title>
        <authorList>
            <person name="Fan W."/>
            <person name="Wang S."/>
            <person name="Wang H."/>
            <person name="Wang A."/>
            <person name="Jiang F."/>
            <person name="Liu H."/>
            <person name="Zhao H."/>
            <person name="Xu D."/>
            <person name="Zhang Y."/>
        </authorList>
    </citation>
    <scope>NUCLEOTIDE SEQUENCE [LARGE SCALE GENOMIC DNA]</scope>
    <source>
        <strain evidence="2">cv. Punajuju</strain>
    </source>
</reference>
<comment type="caution">
    <text evidence="1">The sequence shown here is derived from an EMBL/GenBank/DDBJ whole genome shotgun (WGS) entry which is preliminary data.</text>
</comment>
<evidence type="ECO:0000313" key="2">
    <source>
        <dbReference type="Proteomes" id="UP001055811"/>
    </source>
</evidence>
<gene>
    <name evidence="1" type="ORF">L2E82_24973</name>
</gene>
<organism evidence="1 2">
    <name type="scientific">Cichorium intybus</name>
    <name type="common">Chicory</name>
    <dbReference type="NCBI Taxonomy" id="13427"/>
    <lineage>
        <taxon>Eukaryota</taxon>
        <taxon>Viridiplantae</taxon>
        <taxon>Streptophyta</taxon>
        <taxon>Embryophyta</taxon>
        <taxon>Tracheophyta</taxon>
        <taxon>Spermatophyta</taxon>
        <taxon>Magnoliopsida</taxon>
        <taxon>eudicotyledons</taxon>
        <taxon>Gunneridae</taxon>
        <taxon>Pentapetalae</taxon>
        <taxon>asterids</taxon>
        <taxon>campanulids</taxon>
        <taxon>Asterales</taxon>
        <taxon>Asteraceae</taxon>
        <taxon>Cichorioideae</taxon>
        <taxon>Cichorieae</taxon>
        <taxon>Cichoriinae</taxon>
        <taxon>Cichorium</taxon>
    </lineage>
</organism>
<evidence type="ECO:0000313" key="1">
    <source>
        <dbReference type="EMBL" id="KAI3752931.1"/>
    </source>
</evidence>
<sequence length="235" mass="26992">MLKAVEFISQMEGLKNTCALRANLLFCLILRDYLLKLYPLQSILQTSQHPRLPSSESPVFSHRPPNDDELLKKQTIDRMQASIIHDKAIAAAIVMDLREMVSVAVGNHYGFDPKSEDGEAVERWVFDPSSVCRCHNNKDIGENGDKDKEGSRRWDSVFQENVRNAIKWFEDYMTGYRKYQMKDDEPKKDDFSDAVVKIEGEVINRDSKLAIQNEIGNADKSISLKLMSRNVLFLY</sequence>
<reference evidence="1 2" key="2">
    <citation type="journal article" date="2022" name="Mol. Ecol. Resour.">
        <title>The genomes of chicory, endive, great burdock and yacon provide insights into Asteraceae paleo-polyploidization history and plant inulin production.</title>
        <authorList>
            <person name="Fan W."/>
            <person name="Wang S."/>
            <person name="Wang H."/>
            <person name="Wang A."/>
            <person name="Jiang F."/>
            <person name="Liu H."/>
            <person name="Zhao H."/>
            <person name="Xu D."/>
            <person name="Zhang Y."/>
        </authorList>
    </citation>
    <scope>NUCLEOTIDE SEQUENCE [LARGE SCALE GENOMIC DNA]</scope>
    <source>
        <strain evidence="2">cv. Punajuju</strain>
        <tissue evidence="1">Leaves</tissue>
    </source>
</reference>
<proteinExistence type="predicted"/>
<dbReference type="Proteomes" id="UP001055811">
    <property type="component" value="Linkage Group LG04"/>
</dbReference>
<accession>A0ACB9E2I0</accession>
<keyword evidence="2" id="KW-1185">Reference proteome</keyword>
<protein>
    <submittedName>
        <fullName evidence="1">Uncharacterized protein</fullName>
    </submittedName>
</protein>
<name>A0ACB9E2I0_CICIN</name>